<protein>
    <submittedName>
        <fullName evidence="2">Uncharacterized protein</fullName>
    </submittedName>
</protein>
<reference evidence="2 3" key="1">
    <citation type="journal article" date="2018" name="Sci. Rep.">
        <title>Comparative genomics provides insights into the lifestyle and reveals functional heterogeneity of dark septate endophytic fungi.</title>
        <authorList>
            <person name="Knapp D.G."/>
            <person name="Nemeth J.B."/>
            <person name="Barry K."/>
            <person name="Hainaut M."/>
            <person name="Henrissat B."/>
            <person name="Johnson J."/>
            <person name="Kuo A."/>
            <person name="Lim J.H.P."/>
            <person name="Lipzen A."/>
            <person name="Nolan M."/>
            <person name="Ohm R.A."/>
            <person name="Tamas L."/>
            <person name="Grigoriev I.V."/>
            <person name="Spatafora J.W."/>
            <person name="Nagy L.G."/>
            <person name="Kovacs G.M."/>
        </authorList>
    </citation>
    <scope>NUCLEOTIDE SEQUENCE [LARGE SCALE GENOMIC DNA]</scope>
    <source>
        <strain evidence="2 3">DSE2036</strain>
    </source>
</reference>
<name>A0A2V1DLY7_9PLEO</name>
<feature type="compositionally biased region" description="Basic and acidic residues" evidence="1">
    <location>
        <begin position="55"/>
        <end position="78"/>
    </location>
</feature>
<evidence type="ECO:0000313" key="3">
    <source>
        <dbReference type="Proteomes" id="UP000244855"/>
    </source>
</evidence>
<dbReference type="Proteomes" id="UP000244855">
    <property type="component" value="Unassembled WGS sequence"/>
</dbReference>
<proteinExistence type="predicted"/>
<dbReference type="EMBL" id="KZ805400">
    <property type="protein sequence ID" value="PVH99048.1"/>
    <property type="molecule type" value="Genomic_DNA"/>
</dbReference>
<feature type="region of interest" description="Disordered" evidence="1">
    <location>
        <begin position="17"/>
        <end position="78"/>
    </location>
</feature>
<organism evidence="2 3">
    <name type="scientific">Periconia macrospinosa</name>
    <dbReference type="NCBI Taxonomy" id="97972"/>
    <lineage>
        <taxon>Eukaryota</taxon>
        <taxon>Fungi</taxon>
        <taxon>Dikarya</taxon>
        <taxon>Ascomycota</taxon>
        <taxon>Pezizomycotina</taxon>
        <taxon>Dothideomycetes</taxon>
        <taxon>Pleosporomycetidae</taxon>
        <taxon>Pleosporales</taxon>
        <taxon>Massarineae</taxon>
        <taxon>Periconiaceae</taxon>
        <taxon>Periconia</taxon>
    </lineage>
</organism>
<sequence length="78" mass="8984">MSCITVLYSVINTLSVSPSRQGEKTEALPVQKKRKGWRGGWESGLLNRPNQTKPDQTRLDQTRPDERRSKDTLKKQKM</sequence>
<accession>A0A2V1DLY7</accession>
<dbReference type="AlphaFoldDB" id="A0A2V1DLY7"/>
<gene>
    <name evidence="2" type="ORF">DM02DRAFT_615326</name>
</gene>
<evidence type="ECO:0000256" key="1">
    <source>
        <dbReference type="SAM" id="MobiDB-lite"/>
    </source>
</evidence>
<evidence type="ECO:0000313" key="2">
    <source>
        <dbReference type="EMBL" id="PVH99048.1"/>
    </source>
</evidence>
<keyword evidence="3" id="KW-1185">Reference proteome</keyword>